<dbReference type="WBParaSite" id="nRc.2.0.1.t05513-RA">
    <property type="protein sequence ID" value="nRc.2.0.1.t05513-RA"/>
    <property type="gene ID" value="nRc.2.0.1.g05513"/>
</dbReference>
<protein>
    <submittedName>
        <fullName evidence="2">Uncharacterized protein</fullName>
    </submittedName>
</protein>
<name>A0A915HVS1_ROMCU</name>
<accession>A0A915HVS1</accession>
<reference evidence="2" key="1">
    <citation type="submission" date="2022-11" db="UniProtKB">
        <authorList>
            <consortium name="WormBaseParasite"/>
        </authorList>
    </citation>
    <scope>IDENTIFICATION</scope>
</reference>
<dbReference type="AlphaFoldDB" id="A0A915HVS1"/>
<proteinExistence type="predicted"/>
<dbReference type="Proteomes" id="UP000887565">
    <property type="component" value="Unplaced"/>
</dbReference>
<sequence>EKLKFSAFDDLPKKFGQSTTPPLLDGLKSKFAERAFFAEWQTGSNFTYPCRSRPAFRKVVLLPWECKYSGEEPDTGFGAHP</sequence>
<evidence type="ECO:0000313" key="1">
    <source>
        <dbReference type="Proteomes" id="UP000887565"/>
    </source>
</evidence>
<organism evidence="1 2">
    <name type="scientific">Romanomermis culicivorax</name>
    <name type="common">Nematode worm</name>
    <dbReference type="NCBI Taxonomy" id="13658"/>
    <lineage>
        <taxon>Eukaryota</taxon>
        <taxon>Metazoa</taxon>
        <taxon>Ecdysozoa</taxon>
        <taxon>Nematoda</taxon>
        <taxon>Enoplea</taxon>
        <taxon>Dorylaimia</taxon>
        <taxon>Mermithida</taxon>
        <taxon>Mermithoidea</taxon>
        <taxon>Mermithidae</taxon>
        <taxon>Romanomermis</taxon>
    </lineage>
</organism>
<evidence type="ECO:0000313" key="2">
    <source>
        <dbReference type="WBParaSite" id="nRc.2.0.1.t05513-RA"/>
    </source>
</evidence>
<keyword evidence="1" id="KW-1185">Reference proteome</keyword>